<evidence type="ECO:0000256" key="1">
    <source>
        <dbReference type="HAMAP-Rule" id="MF_00864"/>
    </source>
</evidence>
<gene>
    <name evidence="1" type="primary">rpo4</name>
    <name evidence="1" type="synonym">rpoF</name>
    <name evidence="2" type="ORF">CUJ83_02030</name>
</gene>
<name>A0AAP2W5Z2_9EURY</name>
<dbReference type="SUPFAM" id="SSF47819">
    <property type="entry name" value="HRDC-like"/>
    <property type="match status" value="1"/>
</dbReference>
<comment type="similarity">
    <text evidence="1">Belongs to the eukaryotic RPB4 RNA polymerase subunit family.</text>
</comment>
<dbReference type="HAMAP" id="MF_00864">
    <property type="entry name" value="RNApol_arch_Rpo4"/>
    <property type="match status" value="1"/>
</dbReference>
<dbReference type="NCBIfam" id="NF011552">
    <property type="entry name" value="PRK14981.1-4"/>
    <property type="match status" value="1"/>
</dbReference>
<dbReference type="InterPro" id="IPR010997">
    <property type="entry name" value="HRDC-like_sf"/>
</dbReference>
<dbReference type="EC" id="2.7.7.6" evidence="1"/>
<dbReference type="Pfam" id="PF03874">
    <property type="entry name" value="RNA_pol_Rpb4"/>
    <property type="match status" value="1"/>
</dbReference>
<keyword evidence="1 2" id="KW-0548">Nucleotidyltransferase</keyword>
<proteinExistence type="inferred from homology"/>
<dbReference type="PANTHER" id="PTHR39646">
    <property type="entry name" value="RNA POLYMERASE RPB4"/>
    <property type="match status" value="1"/>
</dbReference>
<keyword evidence="1 2" id="KW-0240">DNA-directed RNA polymerase</keyword>
<dbReference type="InterPro" id="IPR005574">
    <property type="entry name" value="Rpb4/RPC9"/>
</dbReference>
<dbReference type="GO" id="GO:0006352">
    <property type="term" value="P:DNA-templated transcription initiation"/>
    <property type="evidence" value="ECO:0007669"/>
    <property type="project" value="InterPro"/>
</dbReference>
<comment type="subcellular location">
    <subcellularLocation>
        <location evidence="1">Cytoplasm</location>
    </subcellularLocation>
</comment>
<evidence type="ECO:0000313" key="2">
    <source>
        <dbReference type="EMBL" id="MCD1293774.1"/>
    </source>
</evidence>
<comment type="caution">
    <text evidence="2">The sequence shown here is derived from an EMBL/GenBank/DDBJ whole genome shotgun (WGS) entry which is preliminary data.</text>
</comment>
<dbReference type="PIRSF" id="PIRSF005053">
    <property type="entry name" value="RNA_pol_F_arch"/>
    <property type="match status" value="1"/>
</dbReference>
<keyword evidence="1" id="KW-0804">Transcription</keyword>
<keyword evidence="3" id="KW-1185">Reference proteome</keyword>
<dbReference type="AlphaFoldDB" id="A0AAP2W5Z2"/>
<accession>A0AAP2W5Z2</accession>
<sequence length="116" mass="13486">MIIKKVISEELLTLPEIKDILNEIRDEREKAGVELRYEQKRAVEHANTFSKIGAEESRELVNELLTLEKMKIDIAVRIANLCPRTKDELRSIYAKERFTLTEAELKSILDIVAKYI</sequence>
<keyword evidence="1 2" id="KW-0808">Transferase</keyword>
<comment type="subunit">
    <text evidence="1">Part of the RNA polymerase complex. Forms a stalk with Rpo7 that extends from the main structure.</text>
</comment>
<dbReference type="GO" id="GO:0000428">
    <property type="term" value="C:DNA-directed RNA polymerase complex"/>
    <property type="evidence" value="ECO:0007669"/>
    <property type="project" value="UniProtKB-KW"/>
</dbReference>
<dbReference type="Gene3D" id="1.10.150.80">
    <property type="entry name" value="HRDC domain"/>
    <property type="match status" value="1"/>
</dbReference>
<dbReference type="RefSeq" id="WP_230740061.1">
    <property type="nucleotide sequence ID" value="NZ_PGCK01000001.1"/>
</dbReference>
<evidence type="ECO:0000313" key="3">
    <source>
        <dbReference type="Proteomes" id="UP001320159"/>
    </source>
</evidence>
<comment type="catalytic activity">
    <reaction evidence="1">
        <text>RNA(n) + a ribonucleoside 5'-triphosphate = RNA(n+1) + diphosphate</text>
        <dbReference type="Rhea" id="RHEA:21248"/>
        <dbReference type="Rhea" id="RHEA-COMP:14527"/>
        <dbReference type="Rhea" id="RHEA-COMP:17342"/>
        <dbReference type="ChEBI" id="CHEBI:33019"/>
        <dbReference type="ChEBI" id="CHEBI:61557"/>
        <dbReference type="ChEBI" id="CHEBI:140395"/>
        <dbReference type="EC" id="2.7.7.6"/>
    </reaction>
</comment>
<dbReference type="EMBL" id="PGCK01000001">
    <property type="protein sequence ID" value="MCD1293774.1"/>
    <property type="molecule type" value="Genomic_DNA"/>
</dbReference>
<reference evidence="2 3" key="1">
    <citation type="submission" date="2017-11" db="EMBL/GenBank/DDBJ databases">
        <title>Isolation and Characterization of Family Methanocellaceae Species from Potential Methane Hydrate Area Offshore Southwestern Taiwan.</title>
        <authorList>
            <person name="Zhang W.-L."/>
            <person name="Chen W.-C."/>
            <person name="Lai M.-C."/>
            <person name="Chen S.-C."/>
        </authorList>
    </citation>
    <scope>NUCLEOTIDE SEQUENCE [LARGE SCALE GENOMIC DNA]</scope>
    <source>
        <strain evidence="2 3">CWC-04</strain>
    </source>
</reference>
<organism evidence="2 3">
    <name type="scientific">Methanooceanicella nereidis</name>
    <dbReference type="NCBI Taxonomy" id="2052831"/>
    <lineage>
        <taxon>Archaea</taxon>
        <taxon>Methanobacteriati</taxon>
        <taxon>Methanobacteriota</taxon>
        <taxon>Stenosarchaea group</taxon>
        <taxon>Methanomicrobia</taxon>
        <taxon>Methanocellales</taxon>
        <taxon>Methanocellaceae</taxon>
        <taxon>Methanooceanicella</taxon>
    </lineage>
</organism>
<protein>
    <recommendedName>
        <fullName evidence="1">DNA-directed RNA polymerase subunit Rpo4</fullName>
        <ecNumber evidence="1">2.7.7.6</ecNumber>
    </recommendedName>
    <alternativeName>
        <fullName evidence="1">DNA-directed RNA polymerase subunit F</fullName>
    </alternativeName>
</protein>
<dbReference type="PANTHER" id="PTHR39646:SF1">
    <property type="entry name" value="DNA-DIRECTED RNA POLYMERASE SUBUNIT RPO4"/>
    <property type="match status" value="1"/>
</dbReference>
<dbReference type="GO" id="GO:0005737">
    <property type="term" value="C:cytoplasm"/>
    <property type="evidence" value="ECO:0007669"/>
    <property type="project" value="UniProtKB-SubCell"/>
</dbReference>
<dbReference type="GO" id="GO:0000166">
    <property type="term" value="F:nucleotide binding"/>
    <property type="evidence" value="ECO:0007669"/>
    <property type="project" value="InterPro"/>
</dbReference>
<dbReference type="InterPro" id="IPR044876">
    <property type="entry name" value="HRDC_dom_sf"/>
</dbReference>
<comment type="function">
    <text evidence="1">DNA-dependent RNA polymerase (RNAP) catalyzes the transcription of DNA into RNA using the four ribonucleoside triphosphates as substrates. This subunit is less well bound than the others.</text>
</comment>
<dbReference type="InterPro" id="IPR010924">
    <property type="entry name" value="Rpo4"/>
</dbReference>
<keyword evidence="1" id="KW-0963">Cytoplasm</keyword>
<dbReference type="Gene3D" id="6.10.140.10">
    <property type="match status" value="1"/>
</dbReference>
<dbReference type="Proteomes" id="UP001320159">
    <property type="component" value="Unassembled WGS sequence"/>
</dbReference>
<dbReference type="GO" id="GO:0003899">
    <property type="term" value="F:DNA-directed RNA polymerase activity"/>
    <property type="evidence" value="ECO:0007669"/>
    <property type="project" value="UniProtKB-UniRule"/>
</dbReference>